<protein>
    <submittedName>
        <fullName evidence="2">Uncharacterized protein</fullName>
    </submittedName>
</protein>
<dbReference type="Proteomes" id="UP000729402">
    <property type="component" value="Unassembled WGS sequence"/>
</dbReference>
<organism evidence="2 3">
    <name type="scientific">Zizania palustris</name>
    <name type="common">Northern wild rice</name>
    <dbReference type="NCBI Taxonomy" id="103762"/>
    <lineage>
        <taxon>Eukaryota</taxon>
        <taxon>Viridiplantae</taxon>
        <taxon>Streptophyta</taxon>
        <taxon>Embryophyta</taxon>
        <taxon>Tracheophyta</taxon>
        <taxon>Spermatophyta</taxon>
        <taxon>Magnoliopsida</taxon>
        <taxon>Liliopsida</taxon>
        <taxon>Poales</taxon>
        <taxon>Poaceae</taxon>
        <taxon>BOP clade</taxon>
        <taxon>Oryzoideae</taxon>
        <taxon>Oryzeae</taxon>
        <taxon>Zizaniinae</taxon>
        <taxon>Zizania</taxon>
    </lineage>
</organism>
<dbReference type="AlphaFoldDB" id="A0A8J5SUZ1"/>
<evidence type="ECO:0000313" key="3">
    <source>
        <dbReference type="Proteomes" id="UP000729402"/>
    </source>
</evidence>
<sequence length="176" mass="18715">MSGGGGGWEDEEGGQKVKSMDVEKLENGGADSPNTPLPAVKYYGWRAMPFIIGRDISISTDRHGWFDRLVWRWRWLTVACLGVCRERDVREAGDAGHVGEPDGVPDAGVHMRSVDAATLLNGLNGTPASPPSSAPSSPTPTSAATSPSPSPPSPSLIVKHFLHHPLPPVDFLPCSL</sequence>
<comment type="caution">
    <text evidence="2">The sequence shown here is derived from an EMBL/GenBank/DDBJ whole genome shotgun (WGS) entry which is preliminary data.</text>
</comment>
<evidence type="ECO:0000256" key="1">
    <source>
        <dbReference type="SAM" id="MobiDB-lite"/>
    </source>
</evidence>
<keyword evidence="3" id="KW-1185">Reference proteome</keyword>
<name>A0A8J5SUZ1_ZIZPA</name>
<reference evidence="2" key="1">
    <citation type="journal article" date="2021" name="bioRxiv">
        <title>Whole Genome Assembly and Annotation of Northern Wild Rice, Zizania palustris L., Supports a Whole Genome Duplication in the Zizania Genus.</title>
        <authorList>
            <person name="Haas M."/>
            <person name="Kono T."/>
            <person name="Macchietto M."/>
            <person name="Millas R."/>
            <person name="McGilp L."/>
            <person name="Shao M."/>
            <person name="Duquette J."/>
            <person name="Hirsch C.N."/>
            <person name="Kimball J."/>
        </authorList>
    </citation>
    <scope>NUCLEOTIDE SEQUENCE</scope>
    <source>
        <tissue evidence="2">Fresh leaf tissue</tissue>
    </source>
</reference>
<feature type="compositionally biased region" description="Low complexity" evidence="1">
    <location>
        <begin position="134"/>
        <end position="147"/>
    </location>
</feature>
<accession>A0A8J5SUZ1</accession>
<proteinExistence type="predicted"/>
<dbReference type="EMBL" id="JAAALK010000286">
    <property type="protein sequence ID" value="KAG8062229.1"/>
    <property type="molecule type" value="Genomic_DNA"/>
</dbReference>
<reference evidence="2" key="2">
    <citation type="submission" date="2021-02" db="EMBL/GenBank/DDBJ databases">
        <authorList>
            <person name="Kimball J.A."/>
            <person name="Haas M.W."/>
            <person name="Macchietto M."/>
            <person name="Kono T."/>
            <person name="Duquette J."/>
            <person name="Shao M."/>
        </authorList>
    </citation>
    <scope>NUCLEOTIDE SEQUENCE</scope>
    <source>
        <tissue evidence="2">Fresh leaf tissue</tissue>
    </source>
</reference>
<evidence type="ECO:0000313" key="2">
    <source>
        <dbReference type="EMBL" id="KAG8062229.1"/>
    </source>
</evidence>
<gene>
    <name evidence="2" type="ORF">GUJ93_ZPchr0003g18319</name>
</gene>
<feature type="region of interest" description="Disordered" evidence="1">
    <location>
        <begin position="120"/>
        <end position="155"/>
    </location>
</feature>